<dbReference type="CDD" id="cd00066">
    <property type="entry name" value="G-alpha"/>
    <property type="match status" value="1"/>
</dbReference>
<dbReference type="SMART" id="SM00275">
    <property type="entry name" value="G_alpha"/>
    <property type="match status" value="1"/>
</dbReference>
<dbReference type="PANTHER" id="PTHR10218">
    <property type="entry name" value="GTP-BINDING PROTEIN ALPHA SUBUNIT"/>
    <property type="match status" value="1"/>
</dbReference>
<accession>A0A8H6Z5R8</accession>
<dbReference type="PRINTS" id="PR00318">
    <property type="entry name" value="GPROTEINA"/>
</dbReference>
<evidence type="ECO:0000256" key="3">
    <source>
        <dbReference type="ARBA" id="ARBA00022741"/>
    </source>
</evidence>
<keyword evidence="13" id="KW-1185">Reference proteome</keyword>
<keyword evidence="6" id="KW-0564">Palmitate</keyword>
<evidence type="ECO:0000256" key="6">
    <source>
        <dbReference type="ARBA" id="ARBA00023139"/>
    </source>
</evidence>
<feature type="region of interest" description="Disordered" evidence="11">
    <location>
        <begin position="1"/>
        <end position="24"/>
    </location>
</feature>
<dbReference type="AlphaFoldDB" id="A0A8H6Z5R8"/>
<keyword evidence="5 9" id="KW-0342">GTP-binding</keyword>
<evidence type="ECO:0000256" key="2">
    <source>
        <dbReference type="ARBA" id="ARBA00022723"/>
    </source>
</evidence>
<keyword evidence="2 10" id="KW-0479">Metal-binding</keyword>
<dbReference type="EMBL" id="JACAZH010000003">
    <property type="protein sequence ID" value="KAF7373080.1"/>
    <property type="molecule type" value="Genomic_DNA"/>
</dbReference>
<dbReference type="PROSITE" id="PS51882">
    <property type="entry name" value="G_ALPHA"/>
    <property type="match status" value="1"/>
</dbReference>
<keyword evidence="8" id="KW-0449">Lipoprotein</keyword>
<dbReference type="PANTHER" id="PTHR10218:SF369">
    <property type="entry name" value="GUANINE NUCLEOTIDE-BINDING PROTEIN ALPHA-2 SUBUNIT"/>
    <property type="match status" value="1"/>
</dbReference>
<evidence type="ECO:0000256" key="9">
    <source>
        <dbReference type="PIRSR" id="PIRSR601019-1"/>
    </source>
</evidence>
<dbReference type="SUPFAM" id="SSF47895">
    <property type="entry name" value="Transducin (alpha subunit), insertion domain"/>
    <property type="match status" value="1"/>
</dbReference>
<proteinExistence type="predicted"/>
<dbReference type="InterPro" id="IPR001019">
    <property type="entry name" value="Gprotein_alpha_su"/>
</dbReference>
<dbReference type="Pfam" id="PF00503">
    <property type="entry name" value="G-alpha"/>
    <property type="match status" value="1"/>
</dbReference>
<name>A0A8H6Z5R8_9AGAR</name>
<evidence type="ECO:0000256" key="11">
    <source>
        <dbReference type="SAM" id="MobiDB-lite"/>
    </source>
</evidence>
<keyword evidence="7" id="KW-0807">Transducer</keyword>
<dbReference type="GO" id="GO:0003924">
    <property type="term" value="F:GTPase activity"/>
    <property type="evidence" value="ECO:0007669"/>
    <property type="project" value="InterPro"/>
</dbReference>
<evidence type="ECO:0000313" key="13">
    <source>
        <dbReference type="Proteomes" id="UP000623467"/>
    </source>
</evidence>
<dbReference type="GO" id="GO:0007189">
    <property type="term" value="P:adenylate cyclase-activating G protein-coupled receptor signaling pathway"/>
    <property type="evidence" value="ECO:0007669"/>
    <property type="project" value="TreeGrafter"/>
</dbReference>
<dbReference type="OrthoDB" id="5817230at2759"/>
<dbReference type="InterPro" id="IPR027417">
    <property type="entry name" value="P-loop_NTPase"/>
</dbReference>
<dbReference type="FunFam" id="3.40.50.300:FF:003800">
    <property type="entry name" value="Guanine nucleotide-binding protein G(k) subunit alpha"/>
    <property type="match status" value="1"/>
</dbReference>
<feature type="binding site" evidence="9">
    <location>
        <begin position="39"/>
        <end position="44"/>
    </location>
    <ligand>
        <name>GTP</name>
        <dbReference type="ChEBI" id="CHEBI:37565"/>
    </ligand>
</feature>
<dbReference type="GO" id="GO:0005834">
    <property type="term" value="C:heterotrimeric G-protein complex"/>
    <property type="evidence" value="ECO:0007669"/>
    <property type="project" value="TreeGrafter"/>
</dbReference>
<keyword evidence="3 9" id="KW-0547">Nucleotide-binding</keyword>
<evidence type="ECO:0000256" key="1">
    <source>
        <dbReference type="ARBA" id="ARBA00022707"/>
    </source>
</evidence>
<dbReference type="InterPro" id="IPR011025">
    <property type="entry name" value="GproteinA_insert"/>
</dbReference>
<dbReference type="Gene3D" id="3.40.50.300">
    <property type="entry name" value="P-loop containing nucleotide triphosphate hydrolases"/>
    <property type="match status" value="1"/>
</dbReference>
<dbReference type="GO" id="GO:0046872">
    <property type="term" value="F:metal ion binding"/>
    <property type="evidence" value="ECO:0007669"/>
    <property type="project" value="UniProtKB-KW"/>
</dbReference>
<evidence type="ECO:0000256" key="7">
    <source>
        <dbReference type="ARBA" id="ARBA00023224"/>
    </source>
</evidence>
<evidence type="ECO:0000256" key="5">
    <source>
        <dbReference type="ARBA" id="ARBA00023134"/>
    </source>
</evidence>
<dbReference type="SUPFAM" id="SSF52540">
    <property type="entry name" value="P-loop containing nucleoside triphosphate hydrolases"/>
    <property type="match status" value="1"/>
</dbReference>
<dbReference type="GO" id="GO:0005737">
    <property type="term" value="C:cytoplasm"/>
    <property type="evidence" value="ECO:0007669"/>
    <property type="project" value="TreeGrafter"/>
</dbReference>
<comment type="caution">
    <text evidence="12">The sequence shown here is derived from an EMBL/GenBank/DDBJ whole genome shotgun (WGS) entry which is preliminary data.</text>
</comment>
<evidence type="ECO:0000256" key="8">
    <source>
        <dbReference type="ARBA" id="ARBA00023288"/>
    </source>
</evidence>
<dbReference type="GO" id="GO:0001664">
    <property type="term" value="F:G protein-coupled receptor binding"/>
    <property type="evidence" value="ECO:0007669"/>
    <property type="project" value="TreeGrafter"/>
</dbReference>
<organism evidence="12 13">
    <name type="scientific">Mycena sanguinolenta</name>
    <dbReference type="NCBI Taxonomy" id="230812"/>
    <lineage>
        <taxon>Eukaryota</taxon>
        <taxon>Fungi</taxon>
        <taxon>Dikarya</taxon>
        <taxon>Basidiomycota</taxon>
        <taxon>Agaricomycotina</taxon>
        <taxon>Agaricomycetes</taxon>
        <taxon>Agaricomycetidae</taxon>
        <taxon>Agaricales</taxon>
        <taxon>Marasmiineae</taxon>
        <taxon>Mycenaceae</taxon>
        <taxon>Mycena</taxon>
    </lineage>
</organism>
<evidence type="ECO:0000313" key="12">
    <source>
        <dbReference type="EMBL" id="KAF7373080.1"/>
    </source>
</evidence>
<dbReference type="Gene3D" id="1.10.400.10">
    <property type="entry name" value="GI Alpha 1, domain 2-like"/>
    <property type="match status" value="1"/>
</dbReference>
<evidence type="ECO:0000256" key="10">
    <source>
        <dbReference type="PIRSR" id="PIRSR601019-2"/>
    </source>
</evidence>
<feature type="binding site" evidence="10">
    <location>
        <position position="43"/>
    </location>
    <ligand>
        <name>Mg(2+)</name>
        <dbReference type="ChEBI" id="CHEBI:18420"/>
    </ligand>
</feature>
<gene>
    <name evidence="12" type="ORF">MSAN_00515800</name>
</gene>
<keyword evidence="4 10" id="KW-0460">Magnesium</keyword>
<dbReference type="GO" id="GO:0005525">
    <property type="term" value="F:GTP binding"/>
    <property type="evidence" value="ECO:0007669"/>
    <property type="project" value="UniProtKB-KW"/>
</dbReference>
<dbReference type="GO" id="GO:0031683">
    <property type="term" value="F:G-protein beta/gamma-subunit complex binding"/>
    <property type="evidence" value="ECO:0007669"/>
    <property type="project" value="InterPro"/>
</dbReference>
<sequence>MGANNSRTFQARSSGIDRLQQQSQQSKKEVPVLLLGSDEASRSTLVKHMKLFHRFTAEERAAFRSAIHTAVIQAAKAVVYALQESGLDRMLVKEHQCLLDEISGTNTKGGLSRKTADAIEALWRTPAVARVLDDHDSELNLPDNALFIFFSDIQRLAQPGYIPTQQDVLRVPAQNNTITETRFTMDALSIRLIEVGPLRSERRKWIHYFESVTSVIFCTALSDYDQVLAEERGRNRMRESITLFSDIINSRWFLRTSIILFLTEVDVFKTKITKIPLERHFPEYTGGPDINNAVRFILWRFMQENRARLRVYPQCVPTPSSLVLSFSSLLSETRTRCLGLLPFRTRYIPFLSLLSTIPFLVISYSPTLPLILPSSAMCLFLTRTDDTQSVRFVFAAVMDTILRNAIKDADLLDMQVL</sequence>
<evidence type="ECO:0000256" key="4">
    <source>
        <dbReference type="ARBA" id="ARBA00022842"/>
    </source>
</evidence>
<reference evidence="12" key="1">
    <citation type="submission" date="2020-05" db="EMBL/GenBank/DDBJ databases">
        <title>Mycena genomes resolve the evolution of fungal bioluminescence.</title>
        <authorList>
            <person name="Tsai I.J."/>
        </authorList>
    </citation>
    <scope>NUCLEOTIDE SEQUENCE</scope>
    <source>
        <strain evidence="12">160909Yilan</strain>
    </source>
</reference>
<dbReference type="Proteomes" id="UP000623467">
    <property type="component" value="Unassembled WGS sequence"/>
</dbReference>
<protein>
    <submittedName>
        <fullName evidence="12">Heterotrimeric G-protein alpha subunit</fullName>
    </submittedName>
</protein>
<keyword evidence="1" id="KW-0519">Myristate</keyword>